<dbReference type="Gene3D" id="3.40.50.2060">
    <property type="match status" value="1"/>
</dbReference>
<dbReference type="Gene3D" id="3.40.50.1910">
    <property type="match status" value="1"/>
</dbReference>
<comment type="similarity">
    <text evidence="1">Belongs to the STXBP/unc-18/SEC1 family.</text>
</comment>
<dbReference type="SUPFAM" id="SSF56815">
    <property type="entry name" value="Sec1/munc18-like (SM) proteins"/>
    <property type="match status" value="1"/>
</dbReference>
<protein>
    <submittedName>
        <fullName evidence="3">Uncharacterized protein</fullName>
    </submittedName>
</protein>
<evidence type="ECO:0000313" key="3">
    <source>
        <dbReference type="EMBL" id="GMR42058.1"/>
    </source>
</evidence>
<dbReference type="PANTHER" id="PTHR11679">
    <property type="entry name" value="VESICLE PROTEIN SORTING-ASSOCIATED"/>
    <property type="match status" value="1"/>
</dbReference>
<organism evidence="3 4">
    <name type="scientific">Pristionchus mayeri</name>
    <dbReference type="NCBI Taxonomy" id="1317129"/>
    <lineage>
        <taxon>Eukaryota</taxon>
        <taxon>Metazoa</taxon>
        <taxon>Ecdysozoa</taxon>
        <taxon>Nematoda</taxon>
        <taxon>Chromadorea</taxon>
        <taxon>Rhabditida</taxon>
        <taxon>Rhabditina</taxon>
        <taxon>Diplogasteromorpha</taxon>
        <taxon>Diplogasteroidea</taxon>
        <taxon>Neodiplogasteridae</taxon>
        <taxon>Pristionchus</taxon>
    </lineage>
</organism>
<reference evidence="4" key="1">
    <citation type="submission" date="2022-10" db="EMBL/GenBank/DDBJ databases">
        <title>Genome assembly of Pristionchus species.</title>
        <authorList>
            <person name="Yoshida K."/>
            <person name="Sommer R.J."/>
        </authorList>
    </citation>
    <scope>NUCLEOTIDE SEQUENCE [LARGE SCALE GENOMIC DNA]</scope>
    <source>
        <strain evidence="4">RS5460</strain>
    </source>
</reference>
<dbReference type="InterPro" id="IPR001619">
    <property type="entry name" value="Sec1-like"/>
</dbReference>
<sequence>AALRAMINLNQPAVNTLVAEPVWKVLVMDKYGQEIISPLLPVKQLRELGVTLHLLLQRKREALPDVPAVYFVSPTDENIAVLEEDLKCALYGSFFINTISPLPRVRLERLATAAYQGSTIQRVEKVVDQYLNFISLEDDLFVLRPFNANTNTPYHVINDHTTSEEEIKSLLDSIADGLFSVCATLGVVPIIRCPTGNAAEQVAERVEAKIRDNLRDARNNLFVGDSMRSGQLSSSRPLLLIADRSADLTTMLHHTWSYQALVHDVLELEQNRVRMKDANGRMKEYDLSTGGRDELWSKHKGAAFPVVAEAIQLEVEEYKGKEEEIKRLKQNFAMGEGSEMDTVMGSLLTDATSKLGSTVTSLPQLLERKKFIDQHTTVATSLLEAIKERRLDTLFETEQKMMQRAQLDKPLVDEISLLTNGDDVLRVVVIYLLCHPSLPRAEKEEVMRVVREKELDESALLFIERIKGVSDLTRALDNSAQAEAGGTKSMFSKFISHGSNLFMEGVKQLIPKKRNTVITQMVESIIAASTPSAIGVPMTTASSHSGERERERERE</sequence>
<comment type="caution">
    <text evidence="3">The sequence shown here is derived from an EMBL/GenBank/DDBJ whole genome shotgun (WGS) entry which is preliminary data.</text>
</comment>
<dbReference type="Gene3D" id="1.25.40.60">
    <property type="match status" value="1"/>
</dbReference>
<gene>
    <name evidence="3" type="ORF">PMAYCL1PPCAC_12254</name>
</gene>
<dbReference type="InterPro" id="IPR043154">
    <property type="entry name" value="Sec-1-like_dom1"/>
</dbReference>
<feature type="non-terminal residue" evidence="3">
    <location>
        <position position="555"/>
    </location>
</feature>
<feature type="region of interest" description="Disordered" evidence="2">
    <location>
        <begin position="535"/>
        <end position="555"/>
    </location>
</feature>
<dbReference type="Pfam" id="PF00995">
    <property type="entry name" value="Sec1"/>
    <property type="match status" value="1"/>
</dbReference>
<keyword evidence="4" id="KW-1185">Reference proteome</keyword>
<dbReference type="AlphaFoldDB" id="A0AAN4ZP49"/>
<feature type="non-terminal residue" evidence="3">
    <location>
        <position position="1"/>
    </location>
</feature>
<dbReference type="Proteomes" id="UP001328107">
    <property type="component" value="Unassembled WGS sequence"/>
</dbReference>
<evidence type="ECO:0000313" key="4">
    <source>
        <dbReference type="Proteomes" id="UP001328107"/>
    </source>
</evidence>
<evidence type="ECO:0000256" key="2">
    <source>
        <dbReference type="SAM" id="MobiDB-lite"/>
    </source>
</evidence>
<proteinExistence type="inferred from homology"/>
<dbReference type="InterPro" id="IPR036045">
    <property type="entry name" value="Sec1-like_sf"/>
</dbReference>
<dbReference type="GO" id="GO:0016192">
    <property type="term" value="P:vesicle-mediated transport"/>
    <property type="evidence" value="ECO:0007669"/>
    <property type="project" value="InterPro"/>
</dbReference>
<dbReference type="InterPro" id="IPR027482">
    <property type="entry name" value="Sec1-like_dom2"/>
</dbReference>
<evidence type="ECO:0000256" key="1">
    <source>
        <dbReference type="ARBA" id="ARBA00009884"/>
    </source>
</evidence>
<feature type="compositionally biased region" description="Basic and acidic residues" evidence="2">
    <location>
        <begin position="545"/>
        <end position="555"/>
    </location>
</feature>
<accession>A0AAN4ZP49</accession>
<dbReference type="EMBL" id="BTRK01000003">
    <property type="protein sequence ID" value="GMR42058.1"/>
    <property type="molecule type" value="Genomic_DNA"/>
</dbReference>
<name>A0AAN4ZP49_9BILA</name>
<dbReference type="PIRSF" id="PIRSF005715">
    <property type="entry name" value="VPS45_Sec1"/>
    <property type="match status" value="1"/>
</dbReference>